<dbReference type="Pfam" id="PF08530">
    <property type="entry name" value="PepX_C"/>
    <property type="match status" value="1"/>
</dbReference>
<dbReference type="InterPro" id="IPR013736">
    <property type="entry name" value="Xaa-Pro_dipept_C"/>
</dbReference>
<dbReference type="InterPro" id="IPR000383">
    <property type="entry name" value="Xaa-Pro-like_dom"/>
</dbReference>
<gene>
    <name evidence="4" type="ORF">LY89DRAFT_723692</name>
</gene>
<reference evidence="4 5" key="1">
    <citation type="submission" date="2015-10" db="EMBL/GenBank/DDBJ databases">
        <title>Full genome of DAOMC 229536 Phialocephala scopiformis, a fungal endophyte of spruce producing the potent anti-insectan compound rugulosin.</title>
        <authorList>
            <consortium name="DOE Joint Genome Institute"/>
            <person name="Walker A.K."/>
            <person name="Frasz S.L."/>
            <person name="Seifert K.A."/>
            <person name="Miller J.D."/>
            <person name="Mondo S.J."/>
            <person name="Labutti K."/>
            <person name="Lipzen A."/>
            <person name="Dockter R."/>
            <person name="Kennedy M."/>
            <person name="Grigoriev I.V."/>
            <person name="Spatafora J.W."/>
        </authorList>
    </citation>
    <scope>NUCLEOTIDE SEQUENCE [LARGE SCALE GENOMIC DNA]</scope>
    <source>
        <strain evidence="4 5">CBS 120377</strain>
    </source>
</reference>
<keyword evidence="5" id="KW-1185">Reference proteome</keyword>
<dbReference type="EMBL" id="KQ947429">
    <property type="protein sequence ID" value="KUJ10501.1"/>
    <property type="molecule type" value="Genomic_DNA"/>
</dbReference>
<feature type="region of interest" description="Disordered" evidence="2">
    <location>
        <begin position="1"/>
        <end position="25"/>
    </location>
</feature>
<organism evidence="4 5">
    <name type="scientific">Mollisia scopiformis</name>
    <name type="common">Conifer needle endophyte fungus</name>
    <name type="synonym">Phialocephala scopiformis</name>
    <dbReference type="NCBI Taxonomy" id="149040"/>
    <lineage>
        <taxon>Eukaryota</taxon>
        <taxon>Fungi</taxon>
        <taxon>Dikarya</taxon>
        <taxon>Ascomycota</taxon>
        <taxon>Pezizomycotina</taxon>
        <taxon>Leotiomycetes</taxon>
        <taxon>Helotiales</taxon>
        <taxon>Mollisiaceae</taxon>
        <taxon>Mollisia</taxon>
    </lineage>
</organism>
<sequence length="582" mass="65040">MSHFKVGSVEVHQRPTQRLSDPPKEPETLELYQGHKRGPQYRSLPCDIILDRNFVLTLRDGTKIRTDIFRAKTEEKSPAIVMWGPYGKSGDGVLNLKVFSHRAGVPQECLSGYDSFEGVRLDPAEWVPKGFTIVNVNARGAGDSEGDLRWWGTAEGRDGYDAIEEVAKLPWCNGKVAMAGNSWLAMVQWFVAAEQPPHLVCIAPLEGSGDPYREDCFRGGVPRFAFSTIVGGMLQGRGQQEDITAMNKLNPNSSEYWEDKRADMSKINVPAYILGSFSTSIHTLGSIRGFEEIPHLEKWLTIHATQEWYDLYSEERTTDLHKFFDYYLKGAQNEWPTTPKVRYALLNYTEPAYVNLPFPDLPWNLPLAHSQRLYLSANHTLSETPMQESAVLKYSADSAKNDGLAFEHTFNSKTILVGPSSLVISIASPSHNDMDIYTRIRKASPGGDFLYHQNIPLPQGAEVPETSVFRYLGPSGMLRASRWHISSELSTKNWKVLSNNNPEPVAPGQTIRLEIMLWPTGIVFEPGEKMVLEITGQDSGLTDFPIPPEMIVNGNVGEHHVSVGSGEESYLEFSTIALGYES</sequence>
<protein>
    <submittedName>
        <fullName evidence="4">Alpha/beta-hydrolase</fullName>
    </submittedName>
</protein>
<dbReference type="RefSeq" id="XP_018064856.1">
    <property type="nucleotide sequence ID" value="XM_018218840.1"/>
</dbReference>
<dbReference type="GO" id="GO:0008239">
    <property type="term" value="F:dipeptidyl-peptidase activity"/>
    <property type="evidence" value="ECO:0007669"/>
    <property type="project" value="InterPro"/>
</dbReference>
<accession>A0A132BDN8</accession>
<dbReference type="SMART" id="SM00939">
    <property type="entry name" value="PepX_C"/>
    <property type="match status" value="1"/>
</dbReference>
<evidence type="ECO:0000313" key="5">
    <source>
        <dbReference type="Proteomes" id="UP000070700"/>
    </source>
</evidence>
<dbReference type="KEGG" id="psco:LY89DRAFT_723692"/>
<feature type="domain" description="Xaa-Pro dipeptidyl-peptidase C-terminal" evidence="3">
    <location>
        <begin position="321"/>
        <end position="572"/>
    </location>
</feature>
<dbReference type="Gene3D" id="2.60.120.260">
    <property type="entry name" value="Galactose-binding domain-like"/>
    <property type="match status" value="1"/>
</dbReference>
<dbReference type="GeneID" id="28828566"/>
<dbReference type="SUPFAM" id="SSF49785">
    <property type="entry name" value="Galactose-binding domain-like"/>
    <property type="match status" value="1"/>
</dbReference>
<dbReference type="InterPro" id="IPR029058">
    <property type="entry name" value="AB_hydrolase_fold"/>
</dbReference>
<dbReference type="InterPro" id="IPR005674">
    <property type="entry name" value="CocE/Ser_esterase"/>
</dbReference>
<evidence type="ECO:0000256" key="2">
    <source>
        <dbReference type="SAM" id="MobiDB-lite"/>
    </source>
</evidence>
<dbReference type="PANTHER" id="PTHR43056:SF10">
    <property type="entry name" value="COCE_NOND FAMILY, PUTATIVE (AFU_ORTHOLOGUE AFUA_7G00600)-RELATED"/>
    <property type="match status" value="1"/>
</dbReference>
<dbReference type="NCBIfam" id="TIGR00976">
    <property type="entry name" value="CocE_NonD"/>
    <property type="match status" value="1"/>
</dbReference>
<proteinExistence type="predicted"/>
<evidence type="ECO:0000313" key="4">
    <source>
        <dbReference type="EMBL" id="KUJ10501.1"/>
    </source>
</evidence>
<name>A0A132BDN8_MOLSC</name>
<evidence type="ECO:0000256" key="1">
    <source>
        <dbReference type="ARBA" id="ARBA00022801"/>
    </source>
</evidence>
<dbReference type="InterPro" id="IPR050585">
    <property type="entry name" value="Xaa-Pro_dipeptidyl-ppase/CocE"/>
</dbReference>
<keyword evidence="1 4" id="KW-0378">Hydrolase</keyword>
<dbReference type="PANTHER" id="PTHR43056">
    <property type="entry name" value="PEPTIDASE S9 PROLYL OLIGOPEPTIDASE"/>
    <property type="match status" value="1"/>
</dbReference>
<evidence type="ECO:0000259" key="3">
    <source>
        <dbReference type="SMART" id="SM00939"/>
    </source>
</evidence>
<dbReference type="Gene3D" id="1.10.3020.20">
    <property type="match status" value="1"/>
</dbReference>
<dbReference type="InterPro" id="IPR008979">
    <property type="entry name" value="Galactose-bd-like_sf"/>
</dbReference>
<dbReference type="Pfam" id="PF02129">
    <property type="entry name" value="Peptidase_S15"/>
    <property type="match status" value="1"/>
</dbReference>
<dbReference type="InParanoid" id="A0A132BDN8"/>
<dbReference type="AlphaFoldDB" id="A0A132BDN8"/>
<dbReference type="SUPFAM" id="SSF53474">
    <property type="entry name" value="alpha/beta-Hydrolases"/>
    <property type="match status" value="1"/>
</dbReference>
<dbReference type="Proteomes" id="UP000070700">
    <property type="component" value="Unassembled WGS sequence"/>
</dbReference>
<dbReference type="Gene3D" id="3.40.50.1820">
    <property type="entry name" value="alpha/beta hydrolase"/>
    <property type="match status" value="1"/>
</dbReference>
<dbReference type="OrthoDB" id="2578740at2759"/>